<dbReference type="Gene3D" id="3.40.50.720">
    <property type="entry name" value="NAD(P)-binding Rossmann-like Domain"/>
    <property type="match status" value="1"/>
</dbReference>
<evidence type="ECO:0000313" key="5">
    <source>
        <dbReference type="Proteomes" id="UP000193431"/>
    </source>
</evidence>
<proteinExistence type="inferred from homology"/>
<gene>
    <name evidence="4" type="ORF">BST97_09485</name>
</gene>
<reference evidence="4 5" key="1">
    <citation type="submission" date="2016-11" db="EMBL/GenBank/DDBJ databases">
        <title>Trade-off between light-utilization and light-protection in marine flavobacteria.</title>
        <authorList>
            <person name="Kumagai Y."/>
        </authorList>
    </citation>
    <scope>NUCLEOTIDE SEQUENCE [LARGE SCALE GENOMIC DNA]</scope>
    <source>
        <strain evidence="4 5">JCM 13191</strain>
    </source>
</reference>
<dbReference type="SUPFAM" id="SSF51735">
    <property type="entry name" value="NAD(P)-binding Rossmann-fold domains"/>
    <property type="match status" value="1"/>
</dbReference>
<accession>A0A1W6MKR0</accession>
<dbReference type="Proteomes" id="UP000193431">
    <property type="component" value="Chromosome"/>
</dbReference>
<dbReference type="InterPro" id="IPR036291">
    <property type="entry name" value="NAD(P)-bd_dom_sf"/>
</dbReference>
<dbReference type="EMBL" id="CP019344">
    <property type="protein sequence ID" value="ARN78204.1"/>
    <property type="molecule type" value="Genomic_DNA"/>
</dbReference>
<dbReference type="AlphaFoldDB" id="A0A1W6MKR0"/>
<comment type="similarity">
    <text evidence="1 3">Belongs to the short-chain dehydrogenases/reductases (SDR) family.</text>
</comment>
<dbReference type="InterPro" id="IPR002347">
    <property type="entry name" value="SDR_fam"/>
</dbReference>
<keyword evidence="5" id="KW-1185">Reference proteome</keyword>
<name>A0A1W6MKR0_9FLAO</name>
<dbReference type="GO" id="GO:0016491">
    <property type="term" value="F:oxidoreductase activity"/>
    <property type="evidence" value="ECO:0007669"/>
    <property type="project" value="UniProtKB-KW"/>
</dbReference>
<protein>
    <submittedName>
        <fullName evidence="4">Short-chain dehydrogenase</fullName>
    </submittedName>
</protein>
<dbReference type="PRINTS" id="PR00081">
    <property type="entry name" value="GDHRDH"/>
</dbReference>
<evidence type="ECO:0000256" key="1">
    <source>
        <dbReference type="ARBA" id="ARBA00006484"/>
    </source>
</evidence>
<dbReference type="RefSeq" id="WP_085767006.1">
    <property type="nucleotide sequence ID" value="NZ_CP019344.1"/>
</dbReference>
<keyword evidence="2" id="KW-0560">Oxidoreductase</keyword>
<dbReference type="STRING" id="331648.BST97_09485"/>
<dbReference type="PIRSF" id="PIRSF000126">
    <property type="entry name" value="11-beta-HSD1"/>
    <property type="match status" value="1"/>
</dbReference>
<evidence type="ECO:0000313" key="4">
    <source>
        <dbReference type="EMBL" id="ARN78204.1"/>
    </source>
</evidence>
<dbReference type="Pfam" id="PF00106">
    <property type="entry name" value="adh_short"/>
    <property type="match status" value="1"/>
</dbReference>
<dbReference type="PANTHER" id="PTHR42901:SF1">
    <property type="entry name" value="ALCOHOL DEHYDROGENASE"/>
    <property type="match status" value="1"/>
</dbReference>
<dbReference type="PANTHER" id="PTHR42901">
    <property type="entry name" value="ALCOHOL DEHYDROGENASE"/>
    <property type="match status" value="1"/>
</dbReference>
<dbReference type="PRINTS" id="PR00080">
    <property type="entry name" value="SDRFAMILY"/>
</dbReference>
<dbReference type="CDD" id="cd05233">
    <property type="entry name" value="SDR_c"/>
    <property type="match status" value="1"/>
</dbReference>
<evidence type="ECO:0000256" key="3">
    <source>
        <dbReference type="RuleBase" id="RU000363"/>
    </source>
</evidence>
<sequence>MKQTALITGASSGIGREFAKIHASRGGNLVVVARSGDELFKLKEELEKDHKASVYIIGKDLTETGAAKAIYDELKNEGVTVDILINNAGFGGLGAFHERDLEKDLNMIDLNIKALVSLTHYFLQDFMAFNKGRILNVSSTASLMPGPLQATYYATKAFVTSFSNALHEELAETEITVTNLMPGATETKFGKTSGMDKTVLFDKTASPETVARDGYNAMLEGKLNIKSGLTTPQKIMMSLLPIMPKKVLLKQIKKMQQVED</sequence>
<organism evidence="4 5">
    <name type="scientific">Nonlabens spongiae</name>
    <dbReference type="NCBI Taxonomy" id="331648"/>
    <lineage>
        <taxon>Bacteria</taxon>
        <taxon>Pseudomonadati</taxon>
        <taxon>Bacteroidota</taxon>
        <taxon>Flavobacteriia</taxon>
        <taxon>Flavobacteriales</taxon>
        <taxon>Flavobacteriaceae</taxon>
        <taxon>Nonlabens</taxon>
    </lineage>
</organism>
<dbReference type="OrthoDB" id="9808814at2"/>
<evidence type="ECO:0000256" key="2">
    <source>
        <dbReference type="ARBA" id="ARBA00023002"/>
    </source>
</evidence>